<evidence type="ECO:0000256" key="1">
    <source>
        <dbReference type="SAM" id="MobiDB-lite"/>
    </source>
</evidence>
<keyword evidence="4" id="KW-1185">Reference proteome</keyword>
<evidence type="ECO:0000313" key="3">
    <source>
        <dbReference type="EMBL" id="EPS43984.1"/>
    </source>
</evidence>
<accession>S8AM79</accession>
<feature type="transmembrane region" description="Helical" evidence="2">
    <location>
        <begin position="273"/>
        <end position="296"/>
    </location>
</feature>
<feature type="transmembrane region" description="Helical" evidence="2">
    <location>
        <begin position="628"/>
        <end position="647"/>
    </location>
</feature>
<feature type="region of interest" description="Disordered" evidence="1">
    <location>
        <begin position="187"/>
        <end position="212"/>
    </location>
</feature>
<keyword evidence="2" id="KW-0472">Membrane</keyword>
<feature type="transmembrane region" description="Helical" evidence="2">
    <location>
        <begin position="586"/>
        <end position="608"/>
    </location>
</feature>
<dbReference type="HOGENOM" id="CLU_341952_0_0_1"/>
<dbReference type="Proteomes" id="UP000015100">
    <property type="component" value="Unassembled WGS sequence"/>
</dbReference>
<feature type="transmembrane region" description="Helical" evidence="2">
    <location>
        <begin position="547"/>
        <end position="566"/>
    </location>
</feature>
<proteinExistence type="predicted"/>
<reference evidence="3 4" key="1">
    <citation type="journal article" date="2013" name="PLoS Genet.">
        <title>Genomic mechanisms accounting for the adaptation to parasitism in nematode-trapping fungi.</title>
        <authorList>
            <person name="Meerupati T."/>
            <person name="Andersson K.M."/>
            <person name="Friman E."/>
            <person name="Kumar D."/>
            <person name="Tunlid A."/>
            <person name="Ahren D."/>
        </authorList>
    </citation>
    <scope>NUCLEOTIDE SEQUENCE [LARGE SCALE GENOMIC DNA]</scope>
    <source>
        <strain evidence="3 4">CBS 200.50</strain>
    </source>
</reference>
<feature type="region of interest" description="Disordered" evidence="1">
    <location>
        <begin position="796"/>
        <end position="829"/>
    </location>
</feature>
<evidence type="ECO:0000256" key="2">
    <source>
        <dbReference type="SAM" id="Phobius"/>
    </source>
</evidence>
<sequence length="829" mass="94565">MKTPRNQAHSSAFSISPTQEYVEDSNNVLEIRVSQGLEELVEDHQNILSKGKVKASCHSNSTMPFYPDMSSEPQISKHSTNEKLKSGQQQWKPARWDPRFLGFKPRMIDFSLDTDISGPVHITPKMRESSSNDPWLFFLNTSPTRANSIASSLSSTESDSSGEMAFNSYHRTPTSTGIGLRALKTSKKPNANWPSVDRDTPDTNDTADLDSESTTRSNFFSIGTPRRLFRSLQTKNTIITKSLTWIEKLTTHFRVNKVRDWIKNNLQVSSFILFSWFIIFILAQTSVLQVNTWEFLNPHLKWRNNRYYSGLGQFMRIDHEWRPEAKDIVRLMFSKNSSQTIMDAKILYHLQSIEERQSRSGIQMQKQFDDAGGILDALIGEIRHFRGEVSRLRGFDKNRMERQVDRLKDELRYCNDKRSAESRRNLVKVITKTHRPTFTIITRTKTFYKPTFTTPKFAVPTKGPFLTNKDLDKIIERVVRTHGLLEKGVQGQLNSIFRLLCPDETGILSGLEASRFKKCLKSRRPLFPMIRSRGILLNQIILTPGPYAGNSPYISILLIVGFMLFYDSRGIAKRIAEHQNRTTFSLLIRISTVATTFLGAIIYSLNIVPQRISGQKSVHAPITWMARVWLEITSTFVALIQIVYSSFPDPVQEWCRSLRWVKALTKDQRNEDYYSAKLRPILEGLRGCQKFASGYVAGQPFMFIKLLVLLSFFGLVTKAMPAIRVWLREMKPEGGDVQVQTGGQQQFLERLTNCTLPLVSHISAIKEKITKVGVLVRQEAKVYWGRVLEAFNLVQPPDSTDPGSRASEKPAVKPSFDAQPPFGGLVTRD</sequence>
<dbReference type="EMBL" id="AQGS01000062">
    <property type="protein sequence ID" value="EPS43984.1"/>
    <property type="molecule type" value="Genomic_DNA"/>
</dbReference>
<evidence type="ECO:0000313" key="4">
    <source>
        <dbReference type="Proteomes" id="UP000015100"/>
    </source>
</evidence>
<keyword evidence="2" id="KW-1133">Transmembrane helix</keyword>
<feature type="compositionally biased region" description="Low complexity" evidence="1">
    <location>
        <begin position="149"/>
        <end position="161"/>
    </location>
</feature>
<gene>
    <name evidence="3" type="ORF">H072_2010</name>
</gene>
<organism evidence="3 4">
    <name type="scientific">Dactylellina haptotyla (strain CBS 200.50)</name>
    <name type="common">Nematode-trapping fungus</name>
    <name type="synonym">Monacrosporium haptotylum</name>
    <dbReference type="NCBI Taxonomy" id="1284197"/>
    <lineage>
        <taxon>Eukaryota</taxon>
        <taxon>Fungi</taxon>
        <taxon>Dikarya</taxon>
        <taxon>Ascomycota</taxon>
        <taxon>Pezizomycotina</taxon>
        <taxon>Orbiliomycetes</taxon>
        <taxon>Orbiliales</taxon>
        <taxon>Orbiliaceae</taxon>
        <taxon>Dactylellina</taxon>
    </lineage>
</organism>
<dbReference type="AlphaFoldDB" id="S8AM79"/>
<comment type="caution">
    <text evidence="3">The sequence shown here is derived from an EMBL/GenBank/DDBJ whole genome shotgun (WGS) entry which is preliminary data.</text>
</comment>
<reference evidence="4" key="2">
    <citation type="submission" date="2013-04" db="EMBL/GenBank/DDBJ databases">
        <title>Genomic mechanisms accounting for the adaptation to parasitism in nematode-trapping fungi.</title>
        <authorList>
            <person name="Ahren D.G."/>
        </authorList>
    </citation>
    <scope>NUCLEOTIDE SEQUENCE [LARGE SCALE GENOMIC DNA]</scope>
    <source>
        <strain evidence="4">CBS 200.50</strain>
    </source>
</reference>
<dbReference type="OrthoDB" id="5317359at2759"/>
<feature type="region of interest" description="Disordered" evidence="1">
    <location>
        <begin position="149"/>
        <end position="173"/>
    </location>
</feature>
<protein>
    <submittedName>
        <fullName evidence="3">Uncharacterized protein</fullName>
    </submittedName>
</protein>
<name>S8AM79_DACHA</name>
<feature type="transmembrane region" description="Helical" evidence="2">
    <location>
        <begin position="701"/>
        <end position="721"/>
    </location>
</feature>
<keyword evidence="2" id="KW-0812">Transmembrane</keyword>